<evidence type="ECO:0000256" key="4">
    <source>
        <dbReference type="ARBA" id="ARBA00022946"/>
    </source>
</evidence>
<name>A0A1L3I1D5_9RHOB</name>
<dbReference type="NCBIfam" id="TIGR02396">
    <property type="entry name" value="diverge_rpsU"/>
    <property type="match status" value="1"/>
</dbReference>
<gene>
    <name evidence="8" type="primary">rpsU1</name>
    <name evidence="8" type="ORF">PhaeoP97_00470</name>
</gene>
<comment type="similarity">
    <text evidence="2">Belongs to the COQ9 family.</text>
</comment>
<accession>A0A1L3I1D5</accession>
<evidence type="ECO:0000256" key="2">
    <source>
        <dbReference type="ARBA" id="ARBA00010766"/>
    </source>
</evidence>
<keyword evidence="4" id="KW-0809">Transit peptide</keyword>
<dbReference type="InterPro" id="IPR013718">
    <property type="entry name" value="COQ9_C"/>
</dbReference>
<dbReference type="InterPro" id="IPR012762">
    <property type="entry name" value="Ubiq_biosynth_COQ9"/>
</dbReference>
<organism evidence="8 9">
    <name type="scientific">Phaeobacter porticola</name>
    <dbReference type="NCBI Taxonomy" id="1844006"/>
    <lineage>
        <taxon>Bacteria</taxon>
        <taxon>Pseudomonadati</taxon>
        <taxon>Pseudomonadota</taxon>
        <taxon>Alphaproteobacteria</taxon>
        <taxon>Rhodobacterales</taxon>
        <taxon>Roseobacteraceae</taxon>
        <taxon>Phaeobacter</taxon>
    </lineage>
</organism>
<keyword evidence="9" id="KW-1185">Reference proteome</keyword>
<feature type="domain" description="COQ9 C-terminal" evidence="7">
    <location>
        <begin position="125"/>
        <end position="193"/>
    </location>
</feature>
<keyword evidence="5" id="KW-0446">Lipid-binding</keyword>
<evidence type="ECO:0000313" key="8">
    <source>
        <dbReference type="EMBL" id="APG45918.1"/>
    </source>
</evidence>
<dbReference type="STRING" id="1844006.PhaeoP97_00470"/>
<protein>
    <submittedName>
        <fullName evidence="8">Protein RpsU</fullName>
    </submittedName>
</protein>
<sequence>MMTTEHNTAPVAEDVIDQLLDAALMHVPFDGWSAASFAAAVADAGVDSTLAEVLCPRGAVDLAVAFHKRGDVLMLERLADEDMTGLRFRDKIARAVRLRLEVVDDKEAVRRGTTLFSLPQYAGDGVRLIWGTVDEIWTALGDASEDINWYTKRGSLAGVYSSTVLYWLGDDSLDHQASWEFLNRRIDNVMQFEKLKAQVQSNPLLKPLLAGPNWLAQKIKAPTARDDLPGRWTTPRS</sequence>
<dbReference type="PANTHER" id="PTHR21427:SF19">
    <property type="entry name" value="UBIQUINONE BIOSYNTHESIS PROTEIN COQ9, MITOCHONDRIAL"/>
    <property type="match status" value="1"/>
</dbReference>
<dbReference type="Gene3D" id="1.10.357.10">
    <property type="entry name" value="Tetracycline Repressor, domain 2"/>
    <property type="match status" value="1"/>
</dbReference>
<dbReference type="AlphaFoldDB" id="A0A1L3I1D5"/>
<reference evidence="9" key="1">
    <citation type="submission" date="2016-07" db="EMBL/GenBank/DDBJ databases">
        <title>Phaeobacter portensis sp. nov., a tropodithietic acid producing bacterium isolated from a German harbor.</title>
        <authorList>
            <person name="Freese H.M."/>
            <person name="Bunk B."/>
            <person name="Breider S."/>
            <person name="Brinkhoff T."/>
        </authorList>
    </citation>
    <scope>NUCLEOTIDE SEQUENCE [LARGE SCALE GENOMIC DNA]</scope>
    <source>
        <strain evidence="9">P97</strain>
    </source>
</reference>
<comment type="pathway">
    <text evidence="1">Cofactor biosynthesis; ubiquinone biosynthesis.</text>
</comment>
<dbReference type="GO" id="GO:0008289">
    <property type="term" value="F:lipid binding"/>
    <property type="evidence" value="ECO:0007669"/>
    <property type="project" value="UniProtKB-KW"/>
</dbReference>
<dbReference type="PANTHER" id="PTHR21427">
    <property type="entry name" value="UBIQUINONE BIOSYNTHESIS PROTEIN COQ9, MITOCHONDRIAL"/>
    <property type="match status" value="1"/>
</dbReference>
<evidence type="ECO:0000256" key="6">
    <source>
        <dbReference type="ARBA" id="ARBA00058104"/>
    </source>
</evidence>
<evidence type="ECO:0000313" key="9">
    <source>
        <dbReference type="Proteomes" id="UP000183859"/>
    </source>
</evidence>
<evidence type="ECO:0000259" key="7">
    <source>
        <dbReference type="Pfam" id="PF08511"/>
    </source>
</evidence>
<dbReference type="Proteomes" id="UP000183859">
    <property type="component" value="Chromosome"/>
</dbReference>
<dbReference type="Pfam" id="PF08511">
    <property type="entry name" value="COQ9"/>
    <property type="match status" value="1"/>
</dbReference>
<evidence type="ECO:0000256" key="5">
    <source>
        <dbReference type="ARBA" id="ARBA00023121"/>
    </source>
</evidence>
<evidence type="ECO:0000256" key="3">
    <source>
        <dbReference type="ARBA" id="ARBA00022688"/>
    </source>
</evidence>
<dbReference type="EMBL" id="CP016364">
    <property type="protein sequence ID" value="APG45918.1"/>
    <property type="molecule type" value="Genomic_DNA"/>
</dbReference>
<dbReference type="KEGG" id="php:PhaeoP97_00470"/>
<comment type="function">
    <text evidence="6">Membrane-associated protein that warps the membrane surface to access and bind aromatic isoprenes with high specificity, including ubiquinone (CoQ) isoprene intermediates and presents them directly to COQ7, therefore facilitating the COQ7-mediated hydroxylase step. Participates in the biosynthesis of coenzyme Q, also named ubiquinone, an essential lipid-soluble electron transporter for aerobic cellular respiration.</text>
</comment>
<dbReference type="GO" id="GO:0006744">
    <property type="term" value="P:ubiquinone biosynthetic process"/>
    <property type="evidence" value="ECO:0007669"/>
    <property type="project" value="UniProtKB-KW"/>
</dbReference>
<proteinExistence type="inferred from homology"/>
<keyword evidence="3" id="KW-0831">Ubiquinone biosynthesis</keyword>
<evidence type="ECO:0000256" key="1">
    <source>
        <dbReference type="ARBA" id="ARBA00004749"/>
    </source>
</evidence>